<dbReference type="Gene3D" id="2.40.50.230">
    <property type="entry name" value="Gp5 N-terminal domain"/>
    <property type="match status" value="1"/>
</dbReference>
<sequence>MTDYDWQMPSAERAMARALDSRVKRLHTALPGRVLSFDPQWQTASVQPLIDQVLVDGTRVPLPVLADVPVQFPRGGGFVLTFPVRPGDECLLLFNERCIDGWWQSGEPSEPLDYRQHDLSDAVAIMGISSQPQAVADFASDATALRRLDGSAFVRIDDSGTVTIDGSKLQINCPVVFAAGMRGEGDVVSAGISLERHQHGQVMPGSGTTGVPR</sequence>
<dbReference type="AlphaFoldDB" id="A0A2R3IMB6"/>
<keyword evidence="2" id="KW-1185">Reference proteome</keyword>
<gene>
    <name evidence="1" type="ORF">CSB93_5817</name>
</gene>
<dbReference type="EMBL" id="CP027169">
    <property type="protein sequence ID" value="AVK02747.1"/>
    <property type="molecule type" value="Genomic_DNA"/>
</dbReference>
<proteinExistence type="predicted"/>
<dbReference type="InterPro" id="IPR041599">
    <property type="entry name" value="Gp138_N"/>
</dbReference>
<dbReference type="Pfam" id="PF18352">
    <property type="entry name" value="Gp138_N"/>
    <property type="match status" value="1"/>
</dbReference>
<name>A0A2R3IMB6_9PSED</name>
<evidence type="ECO:0000313" key="1">
    <source>
        <dbReference type="EMBL" id="AVK02747.1"/>
    </source>
</evidence>
<evidence type="ECO:0000313" key="2">
    <source>
        <dbReference type="Proteomes" id="UP000238390"/>
    </source>
</evidence>
<dbReference type="RefSeq" id="WP_034080174.1">
    <property type="nucleotide sequence ID" value="NZ_CP020560.1"/>
</dbReference>
<dbReference type="InterPro" id="IPR037026">
    <property type="entry name" value="Vgr_OB-fold_dom_sf"/>
</dbReference>
<keyword evidence="1" id="KW-0396">Initiation factor</keyword>
<dbReference type="GeneID" id="77222513"/>
<dbReference type="Proteomes" id="UP000238390">
    <property type="component" value="Chromosome"/>
</dbReference>
<keyword evidence="1" id="KW-0648">Protein biosynthesis</keyword>
<protein>
    <submittedName>
        <fullName evidence="1">Translation initiation factor IF-2</fullName>
    </submittedName>
</protein>
<dbReference type="Pfam" id="PF18946">
    <property type="entry name" value="Apex"/>
    <property type="match status" value="1"/>
</dbReference>
<dbReference type="GO" id="GO:0003743">
    <property type="term" value="F:translation initiation factor activity"/>
    <property type="evidence" value="ECO:0007669"/>
    <property type="project" value="UniProtKB-KW"/>
</dbReference>
<reference evidence="1 2" key="1">
    <citation type="submission" date="2018-02" db="EMBL/GenBank/DDBJ databases">
        <title>FDA/CDC Antimicrobial Resistant Isolate Bank Genome Sequencing.</title>
        <authorList>
            <person name="Benahmed F.H."/>
            <person name="Lutgring J.D."/>
            <person name="Yoo B."/>
            <person name="Machado M."/>
            <person name="Brown A."/>
            <person name="McAllister G."/>
            <person name="Perry A."/>
            <person name="Halpin A.L."/>
            <person name="Vavikolanu K."/>
            <person name="Ott S."/>
            <person name="Zhao X."/>
            <person name="Tallon L.J."/>
            <person name="Sadzewicz L."/>
            <person name="Aluvathingal J."/>
            <person name="Nadendla S."/>
            <person name="Voskania-kordi A."/>
            <person name="Simonyan V."/>
            <person name="Patel J."/>
            <person name="Shawar R.M."/>
        </authorList>
    </citation>
    <scope>NUCLEOTIDE SEQUENCE [LARGE SCALE GENOMIC DNA]</scope>
    <source>
        <strain evidence="1 2">AR_0356</strain>
    </source>
</reference>
<dbReference type="InterPro" id="IPR044033">
    <property type="entry name" value="GpV-like_apex"/>
</dbReference>
<accession>A0A2R3IMB6</accession>
<organism evidence="1 2">
    <name type="scientific">Pseudomonas paraeruginosa</name>
    <dbReference type="NCBI Taxonomy" id="2994495"/>
    <lineage>
        <taxon>Bacteria</taxon>
        <taxon>Pseudomonadati</taxon>
        <taxon>Pseudomonadota</taxon>
        <taxon>Gammaproteobacteria</taxon>
        <taxon>Pseudomonadales</taxon>
        <taxon>Pseudomonadaceae</taxon>
        <taxon>Pseudomonas</taxon>
    </lineage>
</organism>